<evidence type="ECO:0000313" key="2">
    <source>
        <dbReference type="EMBL" id="RPA84953.1"/>
    </source>
</evidence>
<dbReference type="EMBL" id="ML119656">
    <property type="protein sequence ID" value="RPA84953.1"/>
    <property type="molecule type" value="Genomic_DNA"/>
</dbReference>
<feature type="chain" id="PRO_5018033079" evidence="1">
    <location>
        <begin position="20"/>
        <end position="185"/>
    </location>
</feature>
<feature type="signal peptide" evidence="1">
    <location>
        <begin position="1"/>
        <end position="19"/>
    </location>
</feature>
<proteinExistence type="predicted"/>
<dbReference type="AlphaFoldDB" id="A0A3N4IFM1"/>
<organism evidence="2 3">
    <name type="scientific">Ascobolus immersus RN42</name>
    <dbReference type="NCBI Taxonomy" id="1160509"/>
    <lineage>
        <taxon>Eukaryota</taxon>
        <taxon>Fungi</taxon>
        <taxon>Dikarya</taxon>
        <taxon>Ascomycota</taxon>
        <taxon>Pezizomycotina</taxon>
        <taxon>Pezizomycetes</taxon>
        <taxon>Pezizales</taxon>
        <taxon>Ascobolaceae</taxon>
        <taxon>Ascobolus</taxon>
    </lineage>
</organism>
<keyword evidence="1" id="KW-0732">Signal</keyword>
<keyword evidence="3" id="KW-1185">Reference proteome</keyword>
<sequence length="185" mass="20647">MRFSTLLSAITMALATATAAPIADAEAAPSLEKRQSLEVVYLSVCYTYTLYSRDDNQGRFLSWDREYDYYENTNNSQNGEVPSSNNRAPFNDNIFNQSNRPNFVGNNPSKTFGSGVSFHSSIYMHAYGVATGSVAGSGQNGYHDWVCRKDIDGGRQLYQTTTWTANNIGSRRTCLAEFYCMHDGY</sequence>
<evidence type="ECO:0000313" key="3">
    <source>
        <dbReference type="Proteomes" id="UP000275078"/>
    </source>
</evidence>
<protein>
    <submittedName>
        <fullName evidence="2">Uncharacterized protein</fullName>
    </submittedName>
</protein>
<gene>
    <name evidence="2" type="ORF">BJ508DRAFT_303344</name>
</gene>
<dbReference type="Proteomes" id="UP000275078">
    <property type="component" value="Unassembled WGS sequence"/>
</dbReference>
<dbReference type="STRING" id="1160509.A0A3N4IFM1"/>
<name>A0A3N4IFM1_ASCIM</name>
<dbReference type="OrthoDB" id="291007at2759"/>
<accession>A0A3N4IFM1</accession>
<evidence type="ECO:0000256" key="1">
    <source>
        <dbReference type="SAM" id="SignalP"/>
    </source>
</evidence>
<reference evidence="2 3" key="1">
    <citation type="journal article" date="2018" name="Nat. Ecol. Evol.">
        <title>Pezizomycetes genomes reveal the molecular basis of ectomycorrhizal truffle lifestyle.</title>
        <authorList>
            <person name="Murat C."/>
            <person name="Payen T."/>
            <person name="Noel B."/>
            <person name="Kuo A."/>
            <person name="Morin E."/>
            <person name="Chen J."/>
            <person name="Kohler A."/>
            <person name="Krizsan K."/>
            <person name="Balestrini R."/>
            <person name="Da Silva C."/>
            <person name="Montanini B."/>
            <person name="Hainaut M."/>
            <person name="Levati E."/>
            <person name="Barry K.W."/>
            <person name="Belfiori B."/>
            <person name="Cichocki N."/>
            <person name="Clum A."/>
            <person name="Dockter R.B."/>
            <person name="Fauchery L."/>
            <person name="Guy J."/>
            <person name="Iotti M."/>
            <person name="Le Tacon F."/>
            <person name="Lindquist E.A."/>
            <person name="Lipzen A."/>
            <person name="Malagnac F."/>
            <person name="Mello A."/>
            <person name="Molinier V."/>
            <person name="Miyauchi S."/>
            <person name="Poulain J."/>
            <person name="Riccioni C."/>
            <person name="Rubini A."/>
            <person name="Sitrit Y."/>
            <person name="Splivallo R."/>
            <person name="Traeger S."/>
            <person name="Wang M."/>
            <person name="Zifcakova L."/>
            <person name="Wipf D."/>
            <person name="Zambonelli A."/>
            <person name="Paolocci F."/>
            <person name="Nowrousian M."/>
            <person name="Ottonello S."/>
            <person name="Baldrian P."/>
            <person name="Spatafora J.W."/>
            <person name="Henrissat B."/>
            <person name="Nagy L.G."/>
            <person name="Aury J.M."/>
            <person name="Wincker P."/>
            <person name="Grigoriev I.V."/>
            <person name="Bonfante P."/>
            <person name="Martin F.M."/>
        </authorList>
    </citation>
    <scope>NUCLEOTIDE SEQUENCE [LARGE SCALE GENOMIC DNA]</scope>
    <source>
        <strain evidence="2 3">RN42</strain>
    </source>
</reference>